<keyword evidence="11" id="KW-1185">Reference proteome</keyword>
<evidence type="ECO:0000256" key="3">
    <source>
        <dbReference type="ARBA" id="ARBA00022763"/>
    </source>
</evidence>
<evidence type="ECO:0000256" key="6">
    <source>
        <dbReference type="ARBA" id="ARBA00033409"/>
    </source>
</evidence>
<sequence>MARSISRYGSRSKVAGQTTKQVCGRMATSDVLAQSAATSEPAGHDEALSAAIHATRQTRNVRVTAQPGFVLHSYPYRETSLIIDVLTRDHGRIALVAKGAKRPHSALRGVLQTFQPLSLSWSGKSELRTLIRAEWVGGLLPLSGDALLSGFYANELLVKFCAREDPHELLFNHYVETLHHLAHGEPAAQTLRIFERVLLRETGYAAAFDRCTQTRASVIPAAQYVFHPEVGVRPARQDDPAEWPVVSGQTLLDMEADNYGRPQTVAQSKLLMRFLLNYHLGGVPLNTRQILLDLQKL</sequence>
<dbReference type="Pfam" id="PF02565">
    <property type="entry name" value="RecO_C"/>
    <property type="match status" value="1"/>
</dbReference>
<evidence type="ECO:0000313" key="10">
    <source>
        <dbReference type="EMBL" id="AKJ68935.1"/>
    </source>
</evidence>
<comment type="similarity">
    <text evidence="1 7">Belongs to the RecO family.</text>
</comment>
<dbReference type="InterPro" id="IPR003717">
    <property type="entry name" value="RecO"/>
</dbReference>
<dbReference type="InterPro" id="IPR042242">
    <property type="entry name" value="RecO_C"/>
</dbReference>
<dbReference type="NCBIfam" id="TIGR00613">
    <property type="entry name" value="reco"/>
    <property type="match status" value="1"/>
</dbReference>
<dbReference type="PANTHER" id="PTHR33991:SF1">
    <property type="entry name" value="DNA REPAIR PROTEIN RECO"/>
    <property type="match status" value="1"/>
</dbReference>
<dbReference type="EMBL" id="CP011568">
    <property type="protein sequence ID" value="AKJ68935.1"/>
    <property type="molecule type" value="Genomic_DNA"/>
</dbReference>
<keyword evidence="3 7" id="KW-0227">DNA damage</keyword>
<dbReference type="GO" id="GO:0006302">
    <property type="term" value="P:double-strand break repair"/>
    <property type="evidence" value="ECO:0007669"/>
    <property type="project" value="TreeGrafter"/>
</dbReference>
<dbReference type="Gene3D" id="1.20.1440.120">
    <property type="entry name" value="Recombination protein O, C-terminal domain"/>
    <property type="match status" value="1"/>
</dbReference>
<keyword evidence="5 7" id="KW-0234">DNA repair</keyword>
<evidence type="ECO:0000256" key="5">
    <source>
        <dbReference type="ARBA" id="ARBA00023204"/>
    </source>
</evidence>
<feature type="region of interest" description="Disordered" evidence="8">
    <location>
        <begin position="1"/>
        <end position="20"/>
    </location>
</feature>
<dbReference type="Proteomes" id="UP000036700">
    <property type="component" value="Chromosome"/>
</dbReference>
<keyword evidence="4 7" id="KW-0233">DNA recombination</keyword>
<dbReference type="PANTHER" id="PTHR33991">
    <property type="entry name" value="DNA REPAIR PROTEIN RECO"/>
    <property type="match status" value="1"/>
</dbReference>
<dbReference type="HAMAP" id="MF_00201">
    <property type="entry name" value="RecO"/>
    <property type="match status" value="1"/>
</dbReference>
<dbReference type="InterPro" id="IPR012340">
    <property type="entry name" value="NA-bd_OB-fold"/>
</dbReference>
<dbReference type="Gene3D" id="2.40.50.140">
    <property type="entry name" value="Nucleic acid-binding proteins"/>
    <property type="match status" value="1"/>
</dbReference>
<dbReference type="GO" id="GO:0006310">
    <property type="term" value="P:DNA recombination"/>
    <property type="evidence" value="ECO:0007669"/>
    <property type="project" value="UniProtKB-UniRule"/>
</dbReference>
<accession>A0A0G3EPR2</accession>
<protein>
    <recommendedName>
        <fullName evidence="2 7">DNA repair protein RecO</fullName>
    </recommendedName>
    <alternativeName>
        <fullName evidence="6 7">Recombination protein O</fullName>
    </alternativeName>
</protein>
<comment type="function">
    <text evidence="7">Involved in DNA repair and RecF pathway recombination.</text>
</comment>
<evidence type="ECO:0000256" key="8">
    <source>
        <dbReference type="SAM" id="MobiDB-lite"/>
    </source>
</evidence>
<dbReference type="InterPro" id="IPR022572">
    <property type="entry name" value="DNA_rep/recomb_RecO_N"/>
</dbReference>
<gene>
    <name evidence="7" type="primary">recO</name>
    <name evidence="10" type="ORF">ABW99_12685</name>
</gene>
<name>A0A0G3EPR2_9BURK</name>
<proteinExistence type="inferred from homology"/>
<feature type="domain" description="DNA replication/recombination mediator RecO N-terminal" evidence="9">
    <location>
        <begin position="65"/>
        <end position="137"/>
    </location>
</feature>
<evidence type="ECO:0000256" key="1">
    <source>
        <dbReference type="ARBA" id="ARBA00007452"/>
    </source>
</evidence>
<evidence type="ECO:0000256" key="4">
    <source>
        <dbReference type="ARBA" id="ARBA00023172"/>
    </source>
</evidence>
<evidence type="ECO:0000313" key="11">
    <source>
        <dbReference type="Proteomes" id="UP000036700"/>
    </source>
</evidence>
<dbReference type="AlphaFoldDB" id="A0A0G3EPR2"/>
<evidence type="ECO:0000259" key="9">
    <source>
        <dbReference type="Pfam" id="PF11967"/>
    </source>
</evidence>
<evidence type="ECO:0000256" key="2">
    <source>
        <dbReference type="ARBA" id="ARBA00021310"/>
    </source>
</evidence>
<dbReference type="InterPro" id="IPR037278">
    <property type="entry name" value="ARFGAP/RecO"/>
</dbReference>
<dbReference type="SUPFAM" id="SSF57863">
    <property type="entry name" value="ArfGap/RecO-like zinc finger"/>
    <property type="match status" value="1"/>
</dbReference>
<evidence type="ECO:0000256" key="7">
    <source>
        <dbReference type="HAMAP-Rule" id="MF_00201"/>
    </source>
</evidence>
<dbReference type="SUPFAM" id="SSF50249">
    <property type="entry name" value="Nucleic acid-binding proteins"/>
    <property type="match status" value="1"/>
</dbReference>
<dbReference type="PATRIC" id="fig|445709.3.peg.2693"/>
<dbReference type="GO" id="GO:0043590">
    <property type="term" value="C:bacterial nucleoid"/>
    <property type="evidence" value="ECO:0007669"/>
    <property type="project" value="TreeGrafter"/>
</dbReference>
<dbReference type="Pfam" id="PF11967">
    <property type="entry name" value="RecO_N"/>
    <property type="match status" value="1"/>
</dbReference>
<organism evidence="10 11">
    <name type="scientific">Pandoraea thiooxydans</name>
    <dbReference type="NCBI Taxonomy" id="445709"/>
    <lineage>
        <taxon>Bacteria</taxon>
        <taxon>Pseudomonadati</taxon>
        <taxon>Pseudomonadota</taxon>
        <taxon>Betaproteobacteria</taxon>
        <taxon>Burkholderiales</taxon>
        <taxon>Burkholderiaceae</taxon>
        <taxon>Pandoraea</taxon>
    </lineage>
</organism>
<reference evidence="11" key="1">
    <citation type="submission" date="2015-06" db="EMBL/GenBank/DDBJ databases">
        <authorList>
            <person name="Lim Y.L."/>
            <person name="Ee R."/>
            <person name="Yong D."/>
            <person name="How K.Y."/>
            <person name="Yin W.F."/>
            <person name="Chan K.G."/>
        </authorList>
    </citation>
    <scope>NUCLEOTIDE SEQUENCE [LARGE SCALE GENOMIC DNA]</scope>
    <source>
        <strain evidence="11">DSM 25325</strain>
    </source>
</reference>